<evidence type="ECO:0008006" key="4">
    <source>
        <dbReference type="Google" id="ProtNLM"/>
    </source>
</evidence>
<feature type="compositionally biased region" description="Low complexity" evidence="1">
    <location>
        <begin position="54"/>
        <end position="71"/>
    </location>
</feature>
<protein>
    <recommendedName>
        <fullName evidence="4">SH3 domain-containing protein</fullName>
    </recommendedName>
</protein>
<evidence type="ECO:0000256" key="1">
    <source>
        <dbReference type="SAM" id="MobiDB-lite"/>
    </source>
</evidence>
<gene>
    <name evidence="2" type="ORF">M408DRAFT_154873</name>
</gene>
<keyword evidence="3" id="KW-1185">Reference proteome</keyword>
<evidence type="ECO:0000313" key="2">
    <source>
        <dbReference type="EMBL" id="KIM33472.1"/>
    </source>
</evidence>
<evidence type="ECO:0000313" key="3">
    <source>
        <dbReference type="Proteomes" id="UP000054097"/>
    </source>
</evidence>
<feature type="compositionally biased region" description="Low complexity" evidence="1">
    <location>
        <begin position="201"/>
        <end position="213"/>
    </location>
</feature>
<feature type="compositionally biased region" description="Polar residues" evidence="1">
    <location>
        <begin position="284"/>
        <end position="293"/>
    </location>
</feature>
<dbReference type="Gene3D" id="2.30.30.40">
    <property type="entry name" value="SH3 Domains"/>
    <property type="match status" value="1"/>
</dbReference>
<dbReference type="EMBL" id="KN824278">
    <property type="protein sequence ID" value="KIM33472.1"/>
    <property type="molecule type" value="Genomic_DNA"/>
</dbReference>
<dbReference type="STRING" id="933852.A0A0C2XX81"/>
<dbReference type="AlphaFoldDB" id="A0A0C2XX81"/>
<feature type="region of interest" description="Disordered" evidence="1">
    <location>
        <begin position="180"/>
        <end position="216"/>
    </location>
</feature>
<name>A0A0C2XX81_SERVB</name>
<organism evidence="2 3">
    <name type="scientific">Serendipita vermifera MAFF 305830</name>
    <dbReference type="NCBI Taxonomy" id="933852"/>
    <lineage>
        <taxon>Eukaryota</taxon>
        <taxon>Fungi</taxon>
        <taxon>Dikarya</taxon>
        <taxon>Basidiomycota</taxon>
        <taxon>Agaricomycotina</taxon>
        <taxon>Agaricomycetes</taxon>
        <taxon>Sebacinales</taxon>
        <taxon>Serendipitaceae</taxon>
        <taxon>Serendipita</taxon>
    </lineage>
</organism>
<dbReference type="Proteomes" id="UP000054097">
    <property type="component" value="Unassembled WGS sequence"/>
</dbReference>
<dbReference type="SUPFAM" id="SSF50044">
    <property type="entry name" value="SH3-domain"/>
    <property type="match status" value="1"/>
</dbReference>
<proteinExistence type="predicted"/>
<feature type="region of interest" description="Disordered" evidence="1">
    <location>
        <begin position="1"/>
        <end position="74"/>
    </location>
</feature>
<dbReference type="InterPro" id="IPR036028">
    <property type="entry name" value="SH3-like_dom_sf"/>
</dbReference>
<dbReference type="HOGENOM" id="CLU_891871_0_0_1"/>
<feature type="region of interest" description="Disordered" evidence="1">
    <location>
        <begin position="274"/>
        <end position="293"/>
    </location>
</feature>
<reference evidence="2 3" key="1">
    <citation type="submission" date="2014-04" db="EMBL/GenBank/DDBJ databases">
        <authorList>
            <consortium name="DOE Joint Genome Institute"/>
            <person name="Kuo A."/>
            <person name="Zuccaro A."/>
            <person name="Kohler A."/>
            <person name="Nagy L.G."/>
            <person name="Floudas D."/>
            <person name="Copeland A."/>
            <person name="Barry K.W."/>
            <person name="Cichocki N."/>
            <person name="Veneault-Fourrey C."/>
            <person name="LaButti K."/>
            <person name="Lindquist E.A."/>
            <person name="Lipzen A."/>
            <person name="Lundell T."/>
            <person name="Morin E."/>
            <person name="Murat C."/>
            <person name="Sun H."/>
            <person name="Tunlid A."/>
            <person name="Henrissat B."/>
            <person name="Grigoriev I.V."/>
            <person name="Hibbett D.S."/>
            <person name="Martin F."/>
            <person name="Nordberg H.P."/>
            <person name="Cantor M.N."/>
            <person name="Hua S.X."/>
        </authorList>
    </citation>
    <scope>NUCLEOTIDE SEQUENCE [LARGE SCALE GENOMIC DNA]</scope>
    <source>
        <strain evidence="2 3">MAFF 305830</strain>
    </source>
</reference>
<accession>A0A0C2XX81</accession>
<reference evidence="3" key="2">
    <citation type="submission" date="2015-01" db="EMBL/GenBank/DDBJ databases">
        <title>Evolutionary Origins and Diversification of the Mycorrhizal Mutualists.</title>
        <authorList>
            <consortium name="DOE Joint Genome Institute"/>
            <consortium name="Mycorrhizal Genomics Consortium"/>
            <person name="Kohler A."/>
            <person name="Kuo A."/>
            <person name="Nagy L.G."/>
            <person name="Floudas D."/>
            <person name="Copeland A."/>
            <person name="Barry K.W."/>
            <person name="Cichocki N."/>
            <person name="Veneault-Fourrey C."/>
            <person name="LaButti K."/>
            <person name="Lindquist E.A."/>
            <person name="Lipzen A."/>
            <person name="Lundell T."/>
            <person name="Morin E."/>
            <person name="Murat C."/>
            <person name="Riley R."/>
            <person name="Ohm R."/>
            <person name="Sun H."/>
            <person name="Tunlid A."/>
            <person name="Henrissat B."/>
            <person name="Grigoriev I.V."/>
            <person name="Hibbett D.S."/>
            <person name="Martin F."/>
        </authorList>
    </citation>
    <scope>NUCLEOTIDE SEQUENCE [LARGE SCALE GENOMIC DNA]</scope>
    <source>
        <strain evidence="3">MAFF 305830</strain>
    </source>
</reference>
<dbReference type="OrthoDB" id="5340910at2759"/>
<sequence length="312" mass="33145">MRRFREGHASVSSFAAFTGPAAEEGRSTRTPSWTLEALRENLFGASSAHRRGQDSVTSSSVGSQSRRSSMSPYVTLGVPVGPPALASPRDVNFQFPVSQGANGLGSSYPATPWNHQPAGTPNHSNLIPESLNSSSESRMKTVVRSFAPLLPDELVLRPGEELAVLQEFDDGWCVVAREGLGSNGAPTPPGLPDPEDIIPQTGDASSSTGSSASSRRRVLEVGTCPSWVFEEASFNGEFTRPMRSTSLGITVSMRLPPAPNSILGGNIRESPTSTNAPLAPFGHTQGNDSLSLNRSMRGPAPIREEVVSWSNF</sequence>